<dbReference type="AlphaFoldDB" id="A0AAV1PHF2"/>
<dbReference type="Proteomes" id="UP001314229">
    <property type="component" value="Unassembled WGS sequence"/>
</dbReference>
<evidence type="ECO:0000313" key="2">
    <source>
        <dbReference type="Proteomes" id="UP001314229"/>
    </source>
</evidence>
<protein>
    <submittedName>
        <fullName evidence="1">Uncharacterized protein</fullName>
    </submittedName>
</protein>
<name>A0AAV1PHF2_SCOSC</name>
<comment type="caution">
    <text evidence="1">The sequence shown here is derived from an EMBL/GenBank/DDBJ whole genome shotgun (WGS) entry which is preliminary data.</text>
</comment>
<proteinExistence type="predicted"/>
<gene>
    <name evidence="1" type="ORF">FSCOSCO3_A002346</name>
</gene>
<evidence type="ECO:0000313" key="1">
    <source>
        <dbReference type="EMBL" id="CAK6971126.1"/>
    </source>
</evidence>
<keyword evidence="2" id="KW-1185">Reference proteome</keyword>
<organism evidence="1 2">
    <name type="scientific">Scomber scombrus</name>
    <name type="common">Atlantic mackerel</name>
    <name type="synonym">Scomber vernalis</name>
    <dbReference type="NCBI Taxonomy" id="13677"/>
    <lineage>
        <taxon>Eukaryota</taxon>
        <taxon>Metazoa</taxon>
        <taxon>Chordata</taxon>
        <taxon>Craniata</taxon>
        <taxon>Vertebrata</taxon>
        <taxon>Euteleostomi</taxon>
        <taxon>Actinopterygii</taxon>
        <taxon>Neopterygii</taxon>
        <taxon>Teleostei</taxon>
        <taxon>Neoteleostei</taxon>
        <taxon>Acanthomorphata</taxon>
        <taxon>Pelagiaria</taxon>
        <taxon>Scombriformes</taxon>
        <taxon>Scombridae</taxon>
        <taxon>Scomber</taxon>
    </lineage>
</organism>
<reference evidence="1 2" key="1">
    <citation type="submission" date="2024-01" db="EMBL/GenBank/DDBJ databases">
        <authorList>
            <person name="Alioto T."/>
            <person name="Alioto T."/>
            <person name="Gomez Garrido J."/>
        </authorList>
    </citation>
    <scope>NUCLEOTIDE SEQUENCE [LARGE SCALE GENOMIC DNA]</scope>
</reference>
<sequence length="115" mass="12908">MAYLTNEDPNLAEHSQDKQRLARFAYLLDIFNKHNTLSKCLQEKENSILELEDGIQRFIAHQGMWQSQLGAGKLAIAESRSELEVLVTLQVNNGSKIVFETNTVLDCSSPAGRES</sequence>
<dbReference type="EMBL" id="CAWUFR010000171">
    <property type="protein sequence ID" value="CAK6971126.1"/>
    <property type="molecule type" value="Genomic_DNA"/>
</dbReference>
<accession>A0AAV1PHF2</accession>